<evidence type="ECO:0000259" key="13">
    <source>
        <dbReference type="PROSITE" id="PS51464"/>
    </source>
</evidence>
<reference evidence="14 15" key="1">
    <citation type="journal article" date="2019" name="Int. J. Syst. Evol. Microbiol.">
        <title>Anaerobacillus alkaliphilus sp. nov., a novel alkaliphilic and moderately halophilic bacterium.</title>
        <authorList>
            <person name="Borsodi A.K."/>
            <person name="Aszalos J.M."/>
            <person name="Bihari P."/>
            <person name="Nagy I."/>
            <person name="Schumann P."/>
            <person name="Sproer C."/>
            <person name="Kovacs A.L."/>
            <person name="Boka K."/>
            <person name="Dobosy P."/>
            <person name="Ovari M."/>
            <person name="Szili-Kovacs T."/>
            <person name="Toth E."/>
        </authorList>
    </citation>
    <scope>NUCLEOTIDE SEQUENCE [LARGE SCALE GENOMIC DNA]</scope>
    <source>
        <strain evidence="14 15">B16-10</strain>
    </source>
</reference>
<comment type="pathway">
    <text evidence="12">Amino-sugar metabolism; N-acetylmuramate degradation.</text>
</comment>
<dbReference type="SUPFAM" id="SSF53697">
    <property type="entry name" value="SIS domain"/>
    <property type="match status" value="1"/>
</dbReference>
<dbReference type="PROSITE" id="PS01272">
    <property type="entry name" value="GCKR"/>
    <property type="match status" value="1"/>
</dbReference>
<dbReference type="Gene3D" id="3.40.50.10490">
    <property type="entry name" value="Glucose-6-phosphate isomerase like protein, domain 1"/>
    <property type="match status" value="1"/>
</dbReference>
<dbReference type="GO" id="GO:0097367">
    <property type="term" value="F:carbohydrate derivative binding"/>
    <property type="evidence" value="ECO:0007669"/>
    <property type="project" value="InterPro"/>
</dbReference>
<dbReference type="CDD" id="cd05007">
    <property type="entry name" value="SIS_Etherase"/>
    <property type="match status" value="1"/>
</dbReference>
<evidence type="ECO:0000313" key="15">
    <source>
        <dbReference type="Proteomes" id="UP000290649"/>
    </source>
</evidence>
<accession>A0A4Q0VVI9</accession>
<dbReference type="FunFam" id="1.10.8.1080:FF:000001">
    <property type="entry name" value="N-acetylmuramic acid 6-phosphate etherase"/>
    <property type="match status" value="1"/>
</dbReference>
<dbReference type="InterPro" id="IPR046348">
    <property type="entry name" value="SIS_dom_sf"/>
</dbReference>
<sequence>METEKSLSALTTEQRNLRSKHIDQLSTIEILEIINEEDRTVAEAVQKVLPQIEKTVNLAYKSIKSGGRIFYVGAGTSGRLGILDAVECPPTFSVSSELVQGVIAGGETAIQGAVEGAEDDFEQGSIDLAQRELTDKDIVIGIAASGRTPYVMGALEYANQLGAETAAISCNEQSQLSHYANTSIEAVVGPEVLTGSTRMKAATAQKMILNMISTCTMIKLGKVYENLMVDVNASNHKLVERARNIVIAVTGVPYEQATFVLDETEQNVKLAIVMIETGASKEKAGRAIVEADGFVRKAIELLK</sequence>
<dbReference type="InterPro" id="IPR005488">
    <property type="entry name" value="Etherase_MurQ"/>
</dbReference>
<dbReference type="Proteomes" id="UP000290649">
    <property type="component" value="Unassembled WGS sequence"/>
</dbReference>
<dbReference type="InterPro" id="IPR040190">
    <property type="entry name" value="MURQ/GCKR"/>
</dbReference>
<comment type="caution">
    <text evidence="14">The sequence shown here is derived from an EMBL/GenBank/DDBJ whole genome shotgun (WGS) entry which is preliminary data.</text>
</comment>
<evidence type="ECO:0000256" key="1">
    <source>
        <dbReference type="ARBA" id="ARBA00011738"/>
    </source>
</evidence>
<name>A0A4Q0VVI9_9BACI</name>
<evidence type="ECO:0000256" key="8">
    <source>
        <dbReference type="ARBA" id="ARBA00067056"/>
    </source>
</evidence>
<evidence type="ECO:0000256" key="9">
    <source>
        <dbReference type="ARBA" id="ARBA00070061"/>
    </source>
</evidence>
<proteinExistence type="inferred from homology"/>
<dbReference type="UniPathway" id="UPA00342"/>
<evidence type="ECO:0000256" key="5">
    <source>
        <dbReference type="ARBA" id="ARBA00060595"/>
    </source>
</evidence>
<dbReference type="Pfam" id="PF22645">
    <property type="entry name" value="GKRP_SIS_N"/>
    <property type="match status" value="1"/>
</dbReference>
<evidence type="ECO:0000256" key="4">
    <source>
        <dbReference type="ARBA" id="ARBA00051747"/>
    </source>
</evidence>
<keyword evidence="3 12" id="KW-0119">Carbohydrate metabolism</keyword>
<dbReference type="HAMAP" id="MF_00068">
    <property type="entry name" value="MurQ"/>
    <property type="match status" value="1"/>
</dbReference>
<evidence type="ECO:0000256" key="3">
    <source>
        <dbReference type="ARBA" id="ARBA00023277"/>
    </source>
</evidence>
<evidence type="ECO:0000256" key="7">
    <source>
        <dbReference type="ARBA" id="ARBA00061234"/>
    </source>
</evidence>
<evidence type="ECO:0000256" key="11">
    <source>
        <dbReference type="ARBA" id="ARBA00084049"/>
    </source>
</evidence>
<dbReference type="InterPro" id="IPR005486">
    <property type="entry name" value="Glucokinase_regulatory_CS"/>
</dbReference>
<comment type="subunit">
    <text evidence="1 12">Homodimer.</text>
</comment>
<comment type="pathway">
    <text evidence="6">Cell wall biogenesis.</text>
</comment>
<dbReference type="NCBIfam" id="NF009222">
    <property type="entry name" value="PRK12570.1"/>
    <property type="match status" value="1"/>
</dbReference>
<evidence type="ECO:0000256" key="12">
    <source>
        <dbReference type="HAMAP-Rule" id="MF_00068"/>
    </source>
</evidence>
<dbReference type="PANTHER" id="PTHR10088:SF4">
    <property type="entry name" value="GLUCOKINASE REGULATORY PROTEIN"/>
    <property type="match status" value="1"/>
</dbReference>
<dbReference type="GO" id="GO:0046348">
    <property type="term" value="P:amino sugar catabolic process"/>
    <property type="evidence" value="ECO:0007669"/>
    <property type="project" value="InterPro"/>
</dbReference>
<evidence type="ECO:0000256" key="2">
    <source>
        <dbReference type="ARBA" id="ARBA00023239"/>
    </source>
</evidence>
<comment type="similarity">
    <text evidence="7 12">Belongs to the GCKR-like family. MurNAc-6-P etherase subfamily.</text>
</comment>
<dbReference type="EC" id="4.2.1.126" evidence="8 12"/>
<feature type="active site" description="Proton donor" evidence="12">
    <location>
        <position position="87"/>
    </location>
</feature>
<dbReference type="PROSITE" id="PS51464">
    <property type="entry name" value="SIS"/>
    <property type="match status" value="1"/>
</dbReference>
<dbReference type="NCBIfam" id="NF003915">
    <property type="entry name" value="PRK05441.1"/>
    <property type="match status" value="1"/>
</dbReference>
<dbReference type="GO" id="GO:0016835">
    <property type="term" value="F:carbon-oxygen lyase activity"/>
    <property type="evidence" value="ECO:0007669"/>
    <property type="project" value="UniProtKB-UniRule"/>
</dbReference>
<evidence type="ECO:0000256" key="10">
    <source>
        <dbReference type="ARBA" id="ARBA00077905"/>
    </source>
</evidence>
<dbReference type="InterPro" id="IPR001347">
    <property type="entry name" value="SIS_dom"/>
</dbReference>
<dbReference type="AlphaFoldDB" id="A0A4Q0VVI9"/>
<evidence type="ECO:0000256" key="6">
    <source>
        <dbReference type="ARBA" id="ARBA00060672"/>
    </source>
</evidence>
<keyword evidence="15" id="KW-1185">Reference proteome</keyword>
<feature type="domain" description="SIS" evidence="13">
    <location>
        <begin position="59"/>
        <end position="222"/>
    </location>
</feature>
<gene>
    <name evidence="12 14" type="primary">murQ</name>
    <name evidence="14" type="ORF">DS745_06135</name>
</gene>
<dbReference type="PANTHER" id="PTHR10088">
    <property type="entry name" value="GLUCOKINASE REGULATORY PROTEIN"/>
    <property type="match status" value="1"/>
</dbReference>
<dbReference type="OrthoDB" id="9813395at2"/>
<protein>
    <recommendedName>
        <fullName evidence="9 12">N-acetylmuramic acid 6-phosphate etherase</fullName>
        <shortName evidence="12">MurNAc-6-P etherase</shortName>
        <ecNumber evidence="8 12">4.2.1.126</ecNumber>
    </recommendedName>
    <alternativeName>
        <fullName evidence="11 12">N-acetylmuramic acid 6-phosphate hydrolase</fullName>
    </alternativeName>
    <alternativeName>
        <fullName evidence="10 12">N-acetylmuramic acid 6-phosphate lyase</fullName>
    </alternativeName>
</protein>
<keyword evidence="2 12" id="KW-0456">Lyase</keyword>
<comment type="pathway">
    <text evidence="5">Amino-sugar metabolism; 1,6-anhydro-N-acetylmuramate degradation.</text>
</comment>
<dbReference type="EMBL" id="QOUX01000023">
    <property type="protein sequence ID" value="RXJ02547.1"/>
    <property type="molecule type" value="Genomic_DNA"/>
</dbReference>
<comment type="miscellaneous">
    <text evidence="12">A lyase-type mechanism (elimination/hydration) is suggested for the cleavage of the lactyl ether bond of MurNAc 6-phosphate, with the formation of an alpha,beta-unsaturated aldehyde intermediate with (E)-stereochemistry, followed by the syn addition of water to give product.</text>
</comment>
<dbReference type="FunFam" id="3.40.50.10490:FF:000014">
    <property type="entry name" value="N-acetylmuramic acid 6-phosphate etherase"/>
    <property type="match status" value="1"/>
</dbReference>
<organism evidence="14 15">
    <name type="scientific">Anaerobacillus alkaliphilus</name>
    <dbReference type="NCBI Taxonomy" id="1548597"/>
    <lineage>
        <taxon>Bacteria</taxon>
        <taxon>Bacillati</taxon>
        <taxon>Bacillota</taxon>
        <taxon>Bacilli</taxon>
        <taxon>Bacillales</taxon>
        <taxon>Bacillaceae</taxon>
        <taxon>Anaerobacillus</taxon>
    </lineage>
</organism>
<dbReference type="RefSeq" id="WP_129077393.1">
    <property type="nucleotide sequence ID" value="NZ_QOUX01000023.1"/>
</dbReference>
<dbReference type="GO" id="GO:0097173">
    <property type="term" value="P:N-acetylmuramic acid catabolic process"/>
    <property type="evidence" value="ECO:0007669"/>
    <property type="project" value="UniProtKB-UniPathway"/>
</dbReference>
<dbReference type="Gene3D" id="1.10.8.1080">
    <property type="match status" value="1"/>
</dbReference>
<feature type="active site" evidence="12">
    <location>
        <position position="118"/>
    </location>
</feature>
<dbReference type="NCBIfam" id="TIGR00274">
    <property type="entry name" value="N-acetylmuramic acid 6-phosphate etherase"/>
    <property type="match status" value="1"/>
</dbReference>
<comment type="catalytic activity">
    <reaction evidence="4 12">
        <text>N-acetyl-D-muramate 6-phosphate + H2O = N-acetyl-D-glucosamine 6-phosphate + (R)-lactate</text>
        <dbReference type="Rhea" id="RHEA:26410"/>
        <dbReference type="ChEBI" id="CHEBI:15377"/>
        <dbReference type="ChEBI" id="CHEBI:16004"/>
        <dbReference type="ChEBI" id="CHEBI:57513"/>
        <dbReference type="ChEBI" id="CHEBI:58722"/>
        <dbReference type="EC" id="4.2.1.126"/>
    </reaction>
</comment>
<dbReference type="GO" id="GO:0016803">
    <property type="term" value="F:ether hydrolase activity"/>
    <property type="evidence" value="ECO:0007669"/>
    <property type="project" value="TreeGrafter"/>
</dbReference>
<dbReference type="GO" id="GO:0009254">
    <property type="term" value="P:peptidoglycan turnover"/>
    <property type="evidence" value="ECO:0007669"/>
    <property type="project" value="TreeGrafter"/>
</dbReference>
<comment type="function">
    <text evidence="12">Specifically catalyzes the cleavage of the D-lactyl ether substituent of MurNAc 6-phosphate, producing GlcNAc 6-phosphate and D-lactate.</text>
</comment>
<evidence type="ECO:0000313" key="14">
    <source>
        <dbReference type="EMBL" id="RXJ02547.1"/>
    </source>
</evidence>